<proteinExistence type="predicted"/>
<name>A0A6M2DXL8_XENCH</name>
<dbReference type="InterPro" id="IPR036508">
    <property type="entry name" value="Chitin-bd_dom_sf"/>
</dbReference>
<feature type="signal peptide" evidence="4">
    <location>
        <begin position="1"/>
        <end position="17"/>
    </location>
</feature>
<dbReference type="InterPro" id="IPR002557">
    <property type="entry name" value="Chitin-bd_dom"/>
</dbReference>
<dbReference type="PROSITE" id="PS50940">
    <property type="entry name" value="CHIT_BIND_II"/>
    <property type="match status" value="1"/>
</dbReference>
<keyword evidence="1 4" id="KW-0732">Signal</keyword>
<evidence type="ECO:0000256" key="1">
    <source>
        <dbReference type="ARBA" id="ARBA00022729"/>
    </source>
</evidence>
<feature type="compositionally biased region" description="Polar residues" evidence="3">
    <location>
        <begin position="174"/>
        <end position="183"/>
    </location>
</feature>
<evidence type="ECO:0000256" key="2">
    <source>
        <dbReference type="ARBA" id="ARBA00022737"/>
    </source>
</evidence>
<feature type="domain" description="Chitin-binding type-2" evidence="5">
    <location>
        <begin position="23"/>
        <end position="83"/>
    </location>
</feature>
<accession>A0A6M2DXL8</accession>
<dbReference type="EMBL" id="GIIL01007380">
    <property type="protein sequence ID" value="NOV51106.1"/>
    <property type="molecule type" value="Transcribed_RNA"/>
</dbReference>
<dbReference type="InterPro" id="IPR006970">
    <property type="entry name" value="PT"/>
</dbReference>
<dbReference type="Pfam" id="PF01607">
    <property type="entry name" value="CBM_14"/>
    <property type="match status" value="1"/>
</dbReference>
<evidence type="ECO:0000259" key="5">
    <source>
        <dbReference type="PROSITE" id="PS50940"/>
    </source>
</evidence>
<keyword evidence="2" id="KW-0677">Repeat</keyword>
<dbReference type="GO" id="GO:0005576">
    <property type="term" value="C:extracellular region"/>
    <property type="evidence" value="ECO:0007669"/>
    <property type="project" value="InterPro"/>
</dbReference>
<dbReference type="SMART" id="SM00494">
    <property type="entry name" value="ChtBD2"/>
    <property type="match status" value="1"/>
</dbReference>
<dbReference type="SUPFAM" id="SSF57625">
    <property type="entry name" value="Invertebrate chitin-binding proteins"/>
    <property type="match status" value="1"/>
</dbReference>
<protein>
    <submittedName>
        <fullName evidence="6">Putative secreted protein</fullName>
    </submittedName>
</protein>
<dbReference type="AlphaFoldDB" id="A0A6M2DXL8"/>
<evidence type="ECO:0000313" key="6">
    <source>
        <dbReference type="EMBL" id="NOV51106.1"/>
    </source>
</evidence>
<feature type="compositionally biased region" description="Basic and acidic residues" evidence="3">
    <location>
        <begin position="138"/>
        <end position="163"/>
    </location>
</feature>
<feature type="compositionally biased region" description="Basic and acidic residues" evidence="3">
    <location>
        <begin position="79"/>
        <end position="99"/>
    </location>
</feature>
<reference evidence="6" key="1">
    <citation type="submission" date="2020-03" db="EMBL/GenBank/DDBJ databases">
        <title>Transcriptomic Profiling of the Digestive Tract of the Rat Flea, Xenopsylla cheopis, Following Blood Feeding and Infection with Yersinia pestis.</title>
        <authorList>
            <person name="Bland D.M."/>
            <person name="Martens C.A."/>
            <person name="Virtaneva K."/>
            <person name="Kanakabandi K."/>
            <person name="Long D."/>
            <person name="Rosenke R."/>
            <person name="Saturday G.A."/>
            <person name="Hoyt F.H."/>
            <person name="Bruno D.P."/>
            <person name="Ribeiro J.M.C."/>
            <person name="Hinnebusch J."/>
        </authorList>
    </citation>
    <scope>NUCLEOTIDE SEQUENCE</scope>
</reference>
<dbReference type="Gene3D" id="2.170.140.10">
    <property type="entry name" value="Chitin binding domain"/>
    <property type="match status" value="1"/>
</dbReference>
<dbReference type="GO" id="GO:0008061">
    <property type="term" value="F:chitin binding"/>
    <property type="evidence" value="ECO:0007669"/>
    <property type="project" value="InterPro"/>
</dbReference>
<sequence>MKGSLGIFVLLFGAVYCVNTSYRLSCPLDADRLPISRFPDDRDCARYFTCDSGLIMHMQCPTEKFWSQSKERCADLKESDCQGAETTHRPTEEPTHRPTEAPTYKPTEKPTEKTTYKPTEQSTWRPTEKPTWYPTEKPTWRPTDKPTHRPTEKPTYKPTEKPTYKPTEGPTYKPTEQSNLAAN</sequence>
<organism evidence="6">
    <name type="scientific">Xenopsylla cheopis</name>
    <name type="common">Oriental rat flea</name>
    <name type="synonym">Pulex cheopis</name>
    <dbReference type="NCBI Taxonomy" id="163159"/>
    <lineage>
        <taxon>Eukaryota</taxon>
        <taxon>Metazoa</taxon>
        <taxon>Ecdysozoa</taxon>
        <taxon>Arthropoda</taxon>
        <taxon>Hexapoda</taxon>
        <taxon>Insecta</taxon>
        <taxon>Pterygota</taxon>
        <taxon>Neoptera</taxon>
        <taxon>Endopterygota</taxon>
        <taxon>Siphonaptera</taxon>
        <taxon>Pulicidae</taxon>
        <taxon>Xenopsyllinae</taxon>
        <taxon>Xenopsylla</taxon>
    </lineage>
</organism>
<evidence type="ECO:0000256" key="3">
    <source>
        <dbReference type="SAM" id="MobiDB-lite"/>
    </source>
</evidence>
<evidence type="ECO:0000256" key="4">
    <source>
        <dbReference type="SAM" id="SignalP"/>
    </source>
</evidence>
<feature type="chain" id="PRO_5026849320" evidence="4">
    <location>
        <begin position="18"/>
        <end position="183"/>
    </location>
</feature>
<dbReference type="Pfam" id="PF04886">
    <property type="entry name" value="PT"/>
    <property type="match status" value="2"/>
</dbReference>
<dbReference type="PANTHER" id="PTHR36489">
    <property type="entry name" value="PROTEIN-COUPLED RECEPTOR GPR1, PUTATIVE-RELATED"/>
    <property type="match status" value="1"/>
</dbReference>
<dbReference type="PANTHER" id="PTHR36489:SF2">
    <property type="entry name" value="APPLE DOMAIN-CONTAINING PROTEIN"/>
    <property type="match status" value="1"/>
</dbReference>
<feature type="region of interest" description="Disordered" evidence="3">
    <location>
        <begin position="79"/>
        <end position="183"/>
    </location>
</feature>
<feature type="compositionally biased region" description="Basic and acidic residues" evidence="3">
    <location>
        <begin position="106"/>
        <end position="115"/>
    </location>
</feature>